<dbReference type="PRINTS" id="PR00455">
    <property type="entry name" value="HTHTETR"/>
</dbReference>
<dbReference type="Gene3D" id="1.10.357.10">
    <property type="entry name" value="Tetracycline Repressor, domain 2"/>
    <property type="match status" value="1"/>
</dbReference>
<comment type="caution">
    <text evidence="5">The sequence shown here is derived from an EMBL/GenBank/DDBJ whole genome shotgun (WGS) entry which is preliminary data.</text>
</comment>
<evidence type="ECO:0000256" key="2">
    <source>
        <dbReference type="PROSITE-ProRule" id="PRU00335"/>
    </source>
</evidence>
<dbReference type="SUPFAM" id="SSF46689">
    <property type="entry name" value="Homeodomain-like"/>
    <property type="match status" value="1"/>
</dbReference>
<dbReference type="PANTHER" id="PTHR30055">
    <property type="entry name" value="HTH-TYPE TRANSCRIPTIONAL REGULATOR RUTR"/>
    <property type="match status" value="1"/>
</dbReference>
<dbReference type="InterPro" id="IPR001647">
    <property type="entry name" value="HTH_TetR"/>
</dbReference>
<reference evidence="5 6" key="1">
    <citation type="submission" date="2017-07" db="EMBL/GenBank/DDBJ databases">
        <title>Acidovorax KNDSW TSA 6 genome sequence and assembly.</title>
        <authorList>
            <person name="Mayilraj S."/>
        </authorList>
    </citation>
    <scope>NUCLEOTIDE SEQUENCE [LARGE SCALE GENOMIC DNA]</scope>
    <source>
        <strain evidence="5 6">KNDSW-TSA6</strain>
    </source>
</reference>
<dbReference type="InterPro" id="IPR015292">
    <property type="entry name" value="Tscrpt_reg_YbiH_C"/>
</dbReference>
<dbReference type="InterPro" id="IPR009057">
    <property type="entry name" value="Homeodomain-like_sf"/>
</dbReference>
<dbReference type="GO" id="GO:0003700">
    <property type="term" value="F:DNA-binding transcription factor activity"/>
    <property type="evidence" value="ECO:0007669"/>
    <property type="project" value="TreeGrafter"/>
</dbReference>
<dbReference type="Proteomes" id="UP000215441">
    <property type="component" value="Unassembled WGS sequence"/>
</dbReference>
<feature type="region of interest" description="Disordered" evidence="3">
    <location>
        <begin position="222"/>
        <end position="244"/>
    </location>
</feature>
<dbReference type="Gene3D" id="1.10.10.60">
    <property type="entry name" value="Homeodomain-like"/>
    <property type="match status" value="1"/>
</dbReference>
<dbReference type="PANTHER" id="PTHR30055:SF235">
    <property type="entry name" value="TRANSCRIPTIONAL REGULATORY PROTEIN"/>
    <property type="match status" value="1"/>
</dbReference>
<dbReference type="RefSeq" id="WP_094289479.1">
    <property type="nucleotide sequence ID" value="NZ_NOIG01000007.1"/>
</dbReference>
<proteinExistence type="predicted"/>
<accession>A0A235ENG6</accession>
<dbReference type="EMBL" id="NOIG01000007">
    <property type="protein sequence ID" value="OYD50097.1"/>
    <property type="molecule type" value="Genomic_DNA"/>
</dbReference>
<feature type="DNA-binding region" description="H-T-H motif" evidence="2">
    <location>
        <begin position="45"/>
        <end position="64"/>
    </location>
</feature>
<dbReference type="Pfam" id="PF09209">
    <property type="entry name" value="CecR_C"/>
    <property type="match status" value="1"/>
</dbReference>
<evidence type="ECO:0000313" key="5">
    <source>
        <dbReference type="EMBL" id="OYD50097.1"/>
    </source>
</evidence>
<evidence type="ECO:0000259" key="4">
    <source>
        <dbReference type="PROSITE" id="PS50977"/>
    </source>
</evidence>
<name>A0A235ENG6_9BURK</name>
<keyword evidence="1 2" id="KW-0238">DNA-binding</keyword>
<dbReference type="AlphaFoldDB" id="A0A235ENG6"/>
<dbReference type="InterPro" id="IPR050109">
    <property type="entry name" value="HTH-type_TetR-like_transc_reg"/>
</dbReference>
<evidence type="ECO:0000256" key="1">
    <source>
        <dbReference type="ARBA" id="ARBA00023125"/>
    </source>
</evidence>
<organism evidence="5 6">
    <name type="scientific">Acidovorax kalamii</name>
    <dbReference type="NCBI Taxonomy" id="2004485"/>
    <lineage>
        <taxon>Bacteria</taxon>
        <taxon>Pseudomonadati</taxon>
        <taxon>Pseudomonadota</taxon>
        <taxon>Betaproteobacteria</taxon>
        <taxon>Burkholderiales</taxon>
        <taxon>Comamonadaceae</taxon>
        <taxon>Acidovorax</taxon>
    </lineage>
</organism>
<sequence>MSSGALPSIIPASQRTARSDGEDTRARLLQAALQLFSEKGFAQTSVRAIAQAAGTNVAAIAYHFGDKAQLYTATFYEPFGSGSDLIPVFADPALDLAGALRQYFAGFLEPLKHDDLVTQSLRLHVRELLDPTHVWPELIERECRAPHMALIQVLCRHMGVSVVDDDMHRLAFSLAGLIMQLWTQRDPLQAIAPQLAIAAAVDQWVERLTGYALSMVHGEITRRKATQGPARHASRTSHKKESNA</sequence>
<dbReference type="SUPFAM" id="SSF48498">
    <property type="entry name" value="Tetracyclin repressor-like, C-terminal domain"/>
    <property type="match status" value="1"/>
</dbReference>
<dbReference type="GO" id="GO:0000976">
    <property type="term" value="F:transcription cis-regulatory region binding"/>
    <property type="evidence" value="ECO:0007669"/>
    <property type="project" value="TreeGrafter"/>
</dbReference>
<dbReference type="PROSITE" id="PS50977">
    <property type="entry name" value="HTH_TETR_2"/>
    <property type="match status" value="1"/>
</dbReference>
<feature type="domain" description="HTH tetR-type" evidence="4">
    <location>
        <begin position="22"/>
        <end position="82"/>
    </location>
</feature>
<evidence type="ECO:0000313" key="6">
    <source>
        <dbReference type="Proteomes" id="UP000215441"/>
    </source>
</evidence>
<evidence type="ECO:0000256" key="3">
    <source>
        <dbReference type="SAM" id="MobiDB-lite"/>
    </source>
</evidence>
<gene>
    <name evidence="5" type="ORF">CBY09_11070</name>
</gene>
<keyword evidence="6" id="KW-1185">Reference proteome</keyword>
<dbReference type="OrthoDB" id="9789566at2"/>
<dbReference type="Pfam" id="PF00440">
    <property type="entry name" value="TetR_N"/>
    <property type="match status" value="1"/>
</dbReference>
<dbReference type="InterPro" id="IPR036271">
    <property type="entry name" value="Tet_transcr_reg_TetR-rel_C_sf"/>
</dbReference>
<protein>
    <submittedName>
        <fullName evidence="5">TetR family transcriptional regulator</fullName>
    </submittedName>
</protein>